<feature type="domain" description="Transposase IS4-like" evidence="1">
    <location>
        <begin position="66"/>
        <end position="334"/>
    </location>
</feature>
<dbReference type="GO" id="GO:0003677">
    <property type="term" value="F:DNA binding"/>
    <property type="evidence" value="ECO:0007669"/>
    <property type="project" value="InterPro"/>
</dbReference>
<evidence type="ECO:0000313" key="2">
    <source>
        <dbReference type="EMBL" id="VAX26528.1"/>
    </source>
</evidence>
<dbReference type="GO" id="GO:0006313">
    <property type="term" value="P:DNA transposition"/>
    <property type="evidence" value="ECO:0007669"/>
    <property type="project" value="InterPro"/>
</dbReference>
<name>A0A3B1CRA2_9ZZZZ</name>
<organism evidence="2">
    <name type="scientific">hydrothermal vent metagenome</name>
    <dbReference type="NCBI Taxonomy" id="652676"/>
    <lineage>
        <taxon>unclassified sequences</taxon>
        <taxon>metagenomes</taxon>
        <taxon>ecological metagenomes</taxon>
    </lineage>
</organism>
<dbReference type="InterPro" id="IPR012337">
    <property type="entry name" value="RNaseH-like_sf"/>
</dbReference>
<dbReference type="InterPro" id="IPR047654">
    <property type="entry name" value="IS1634_transpos"/>
</dbReference>
<proteinExistence type="predicted"/>
<evidence type="ECO:0000259" key="1">
    <source>
        <dbReference type="Pfam" id="PF01609"/>
    </source>
</evidence>
<dbReference type="GO" id="GO:0004803">
    <property type="term" value="F:transposase activity"/>
    <property type="evidence" value="ECO:0007669"/>
    <property type="project" value="InterPro"/>
</dbReference>
<sequence length="396" mass="46597">MFVFSSLVFPVSKLKTTELLEKYYNIKVNVYKVYRELDAIYSHQKRLIERISYQHTLKILGGEINIVFYDVTTLYFEIDKEDEIRKRGFSKEGRHQNPQIILGLLVSLGGYPLAYEIFEGNKFEGHTILPVIDKFKKRYQIDKLVIVADSGLLSNKNIEKLKLKGYEFILGARIKNEKSDIKEKILSLNLANGENAVIKKEELSLVINYSSKRAEKDKFNRQRGIKRLEKQIKSDKLTKQHINNRGYNKYLKLEGNIKVSLDRDKINEDEKWDGLKGYITNTDLSEKEVVENYKHLWKIEKAFRISKHDLRIRPIYHRLQERIEAHITIAFVAYKIYKELERQLKLLNSSLTPEKVIEIAKTIYSVKVRIPNSEETVVRNLFLTDEQKHIAKLFNL</sequence>
<dbReference type="AlphaFoldDB" id="A0A3B1CRA2"/>
<reference evidence="2" key="1">
    <citation type="submission" date="2018-06" db="EMBL/GenBank/DDBJ databases">
        <authorList>
            <person name="Zhirakovskaya E."/>
        </authorList>
    </citation>
    <scope>NUCLEOTIDE SEQUENCE</scope>
</reference>
<dbReference type="NCBIfam" id="NF033559">
    <property type="entry name" value="transpos_IS1634"/>
    <property type="match status" value="2"/>
</dbReference>
<dbReference type="InterPro" id="IPR002559">
    <property type="entry name" value="Transposase_11"/>
</dbReference>
<accession>A0A3B1CRA2</accession>
<dbReference type="SUPFAM" id="SSF53098">
    <property type="entry name" value="Ribonuclease H-like"/>
    <property type="match status" value="1"/>
</dbReference>
<dbReference type="Pfam" id="PF01609">
    <property type="entry name" value="DDE_Tnp_1"/>
    <property type="match status" value="1"/>
</dbReference>
<dbReference type="EMBL" id="UOGD01000346">
    <property type="protein sequence ID" value="VAX26528.1"/>
    <property type="molecule type" value="Genomic_DNA"/>
</dbReference>
<protein>
    <submittedName>
        <fullName evidence="2">Transposase, IS4 family</fullName>
    </submittedName>
</protein>
<gene>
    <name evidence="2" type="ORF">MNBD_IGNAVI01-2112</name>
</gene>